<comment type="subcellular location">
    <subcellularLocation>
        <location evidence="1">Cell membrane</location>
    </subcellularLocation>
</comment>
<dbReference type="CDD" id="cd00761">
    <property type="entry name" value="Glyco_tranf_GTA_type"/>
    <property type="match status" value="1"/>
</dbReference>
<keyword evidence="5" id="KW-0472">Membrane</keyword>
<feature type="domain" description="Glycosyltransferase 2-like" evidence="6">
    <location>
        <begin position="7"/>
        <end position="135"/>
    </location>
</feature>
<dbReference type="PANTHER" id="PTHR43646:SF2">
    <property type="entry name" value="GLYCOSYLTRANSFERASE 2-LIKE DOMAIN-CONTAINING PROTEIN"/>
    <property type="match status" value="1"/>
</dbReference>
<comment type="caution">
    <text evidence="7">The sequence shown here is derived from an EMBL/GenBank/DDBJ whole genome shotgun (WGS) entry which is preliminary data.</text>
</comment>
<dbReference type="EMBL" id="JBHSDH010000006">
    <property type="protein sequence ID" value="MFC4291027.1"/>
    <property type="molecule type" value="Genomic_DNA"/>
</dbReference>
<evidence type="ECO:0000313" key="7">
    <source>
        <dbReference type="EMBL" id="MFC4291027.1"/>
    </source>
</evidence>
<evidence type="ECO:0000256" key="3">
    <source>
        <dbReference type="ARBA" id="ARBA00022676"/>
    </source>
</evidence>
<dbReference type="InterPro" id="IPR001173">
    <property type="entry name" value="Glyco_trans_2-like"/>
</dbReference>
<evidence type="ECO:0000313" key="8">
    <source>
        <dbReference type="Proteomes" id="UP001595887"/>
    </source>
</evidence>
<keyword evidence="2" id="KW-1003">Cell membrane</keyword>
<dbReference type="PANTHER" id="PTHR43646">
    <property type="entry name" value="GLYCOSYLTRANSFERASE"/>
    <property type="match status" value="1"/>
</dbReference>
<dbReference type="SUPFAM" id="SSF53448">
    <property type="entry name" value="Nucleotide-diphospho-sugar transferases"/>
    <property type="match status" value="1"/>
</dbReference>
<gene>
    <name evidence="7" type="ORF">ACFOWX_01185</name>
</gene>
<dbReference type="InterPro" id="IPR029044">
    <property type="entry name" value="Nucleotide-diphossugar_trans"/>
</dbReference>
<evidence type="ECO:0000256" key="2">
    <source>
        <dbReference type="ARBA" id="ARBA00022475"/>
    </source>
</evidence>
<evidence type="ECO:0000256" key="1">
    <source>
        <dbReference type="ARBA" id="ARBA00004236"/>
    </source>
</evidence>
<proteinExistence type="predicted"/>
<evidence type="ECO:0000256" key="4">
    <source>
        <dbReference type="ARBA" id="ARBA00022679"/>
    </source>
</evidence>
<dbReference type="Gene3D" id="3.90.550.10">
    <property type="entry name" value="Spore Coat Polysaccharide Biosynthesis Protein SpsA, Chain A"/>
    <property type="match status" value="1"/>
</dbReference>
<sequence length="286" mass="31644">MTAPDICIAVLAHNEAGRIATCLNSLPLGHADVDIHVVINGSTDDTAQIARSIAAATHNLTVHEYEQGGKSRSWNRFVFDELNGFSTYHIFVDGDAQLRPGSVEALCSALQNDPSANAASALPMNGRRAGYYADAMRRDHGLFGDLYALSGQFLSRMKAQNIRLPEDLIGDDGLIAAMAKTDLGNEDNWRDDRIAVCDNAGFLCEPVSLLQINSWQMQYKRMINYSVRHFQNRMITDIMRGPGPAGLPPTLSSLYPQQLPQYRPRARFPEFWFDRIALKRMAASAG</sequence>
<keyword evidence="4" id="KW-0808">Transferase</keyword>
<accession>A0ABV8RCD1</accession>
<keyword evidence="8" id="KW-1185">Reference proteome</keyword>
<protein>
    <submittedName>
        <fullName evidence="7">Glycosyltransferase family 2 protein</fullName>
    </submittedName>
</protein>
<reference evidence="8" key="1">
    <citation type="journal article" date="2019" name="Int. J. Syst. Evol. Microbiol.">
        <title>The Global Catalogue of Microorganisms (GCM) 10K type strain sequencing project: providing services to taxonomists for standard genome sequencing and annotation.</title>
        <authorList>
            <consortium name="The Broad Institute Genomics Platform"/>
            <consortium name="The Broad Institute Genome Sequencing Center for Infectious Disease"/>
            <person name="Wu L."/>
            <person name="Ma J."/>
        </authorList>
    </citation>
    <scope>NUCLEOTIDE SEQUENCE [LARGE SCALE GENOMIC DNA]</scope>
    <source>
        <strain evidence="8">CECT 8531</strain>
    </source>
</reference>
<name>A0ABV8RCD1_9SPHN</name>
<organism evidence="7 8">
    <name type="scientific">Sphingorhabdus arenilitoris</name>
    <dbReference type="NCBI Taxonomy" id="1490041"/>
    <lineage>
        <taxon>Bacteria</taxon>
        <taxon>Pseudomonadati</taxon>
        <taxon>Pseudomonadota</taxon>
        <taxon>Alphaproteobacteria</taxon>
        <taxon>Sphingomonadales</taxon>
        <taxon>Sphingomonadaceae</taxon>
        <taxon>Sphingorhabdus</taxon>
    </lineage>
</organism>
<dbReference type="RefSeq" id="WP_381420625.1">
    <property type="nucleotide sequence ID" value="NZ_JBHSDH010000006.1"/>
</dbReference>
<evidence type="ECO:0000259" key="6">
    <source>
        <dbReference type="Pfam" id="PF00535"/>
    </source>
</evidence>
<evidence type="ECO:0000256" key="5">
    <source>
        <dbReference type="ARBA" id="ARBA00023136"/>
    </source>
</evidence>
<dbReference type="Proteomes" id="UP001595887">
    <property type="component" value="Unassembled WGS sequence"/>
</dbReference>
<keyword evidence="3" id="KW-0328">Glycosyltransferase</keyword>
<dbReference type="Pfam" id="PF00535">
    <property type="entry name" value="Glycos_transf_2"/>
    <property type="match status" value="1"/>
</dbReference>